<dbReference type="AlphaFoldDB" id="A0A4Y8CQ73"/>
<proteinExistence type="predicted"/>
<dbReference type="OrthoDB" id="4710221at2759"/>
<keyword evidence="2" id="KW-1185">Reference proteome</keyword>
<dbReference type="EMBL" id="PHWZ01000403">
    <property type="protein sequence ID" value="TEY41953.1"/>
    <property type="molecule type" value="Genomic_DNA"/>
</dbReference>
<gene>
    <name evidence="1" type="ORF">BOTCAL_0404g00140</name>
</gene>
<evidence type="ECO:0000313" key="2">
    <source>
        <dbReference type="Proteomes" id="UP000297299"/>
    </source>
</evidence>
<reference evidence="1 2" key="1">
    <citation type="submission" date="2017-11" db="EMBL/GenBank/DDBJ databases">
        <title>Comparative genomics of Botrytis spp.</title>
        <authorList>
            <person name="Valero-Jimenez C.A."/>
            <person name="Tapia P."/>
            <person name="Veloso J."/>
            <person name="Silva-Moreno E."/>
            <person name="Staats M."/>
            <person name="Valdes J.H."/>
            <person name="Van Kan J.A.L."/>
        </authorList>
    </citation>
    <scope>NUCLEOTIDE SEQUENCE [LARGE SCALE GENOMIC DNA]</scope>
    <source>
        <strain evidence="1 2">MUCL2830</strain>
    </source>
</reference>
<comment type="caution">
    <text evidence="1">The sequence shown here is derived from an EMBL/GenBank/DDBJ whole genome shotgun (WGS) entry which is preliminary data.</text>
</comment>
<organism evidence="1 2">
    <name type="scientific">Botryotinia calthae</name>
    <dbReference type="NCBI Taxonomy" id="38488"/>
    <lineage>
        <taxon>Eukaryota</taxon>
        <taxon>Fungi</taxon>
        <taxon>Dikarya</taxon>
        <taxon>Ascomycota</taxon>
        <taxon>Pezizomycotina</taxon>
        <taxon>Leotiomycetes</taxon>
        <taxon>Helotiales</taxon>
        <taxon>Sclerotiniaceae</taxon>
        <taxon>Botryotinia</taxon>
    </lineage>
</organism>
<accession>A0A4Y8CQ73</accession>
<sequence>MNDNEDRRGPGGMKLLIKATRNAAKSSNLDHQLSVLKRRNKRDPITRKHAELRTRLESKRARPYDGYLPTGWGFYVRNVKLYSRNLSLPQSD</sequence>
<protein>
    <submittedName>
        <fullName evidence="1">Uncharacterized protein</fullName>
    </submittedName>
</protein>
<dbReference type="Proteomes" id="UP000297299">
    <property type="component" value="Unassembled WGS sequence"/>
</dbReference>
<name>A0A4Y8CQ73_9HELO</name>
<evidence type="ECO:0000313" key="1">
    <source>
        <dbReference type="EMBL" id="TEY41953.1"/>
    </source>
</evidence>